<evidence type="ECO:0000313" key="1">
    <source>
        <dbReference type="EMBL" id="WGX74659.1"/>
    </source>
</evidence>
<accession>A0ABY8QZI8</accession>
<keyword evidence="2" id="KW-1185">Reference proteome</keyword>
<evidence type="ECO:0000313" key="2">
    <source>
        <dbReference type="Proteomes" id="UP001239169"/>
    </source>
</evidence>
<gene>
    <name evidence="1" type="ORF">QJS64_10795</name>
</gene>
<name>A0ABY8QZI8_PARBF</name>
<protein>
    <submittedName>
        <fullName evidence="1">Uncharacterized protein</fullName>
    </submittedName>
</protein>
<reference evidence="1 2" key="1">
    <citation type="submission" date="2023-04" db="EMBL/GenBank/DDBJ databases">
        <title>Bacteria Genome Submission.</title>
        <authorList>
            <person name="Isaac P."/>
        </authorList>
    </citation>
    <scope>NUCLEOTIDE SEQUENCE [LARGE SCALE GENOMIC DNA]</scope>
    <source>
        <strain evidence="1 2">SampleS7P1</strain>
    </source>
</reference>
<dbReference type="Proteomes" id="UP001239169">
    <property type="component" value="Chromosome"/>
</dbReference>
<organism evidence="1 2">
    <name type="scientific">Paraclostridium bifermentans</name>
    <name type="common">Clostridium bifermentans</name>
    <dbReference type="NCBI Taxonomy" id="1490"/>
    <lineage>
        <taxon>Bacteria</taxon>
        <taxon>Bacillati</taxon>
        <taxon>Bacillota</taxon>
        <taxon>Clostridia</taxon>
        <taxon>Peptostreptococcales</taxon>
        <taxon>Peptostreptococcaceae</taxon>
        <taxon>Paraclostridium</taxon>
    </lineage>
</organism>
<sequence>MDSKVLSIKMDDPNLTIKKTGVGYTLIVNNESISIDNLSSLKKLLLKINVIQDDKETKKEISKNKNNKLLIEQLTLDLNQIKKEKYLWDAQIADVTKIK</sequence>
<proteinExistence type="predicted"/>
<dbReference type="EMBL" id="CP124685">
    <property type="protein sequence ID" value="WGX74659.1"/>
    <property type="molecule type" value="Genomic_DNA"/>
</dbReference>